<dbReference type="AlphaFoldDB" id="A0A6J5F8C4"/>
<dbReference type="InterPro" id="IPR000477">
    <property type="entry name" value="RT_dom"/>
</dbReference>
<accession>A0A6J5F8C4</accession>
<reference evidence="3 4" key="1">
    <citation type="submission" date="2020-04" db="EMBL/GenBank/DDBJ databases">
        <authorList>
            <person name="De Canck E."/>
        </authorList>
    </citation>
    <scope>NUCLEOTIDE SEQUENCE [LARGE SCALE GENOMIC DNA]</scope>
    <source>
        <strain evidence="3 4">LMG 29542</strain>
    </source>
</reference>
<proteinExistence type="inferred from homology"/>
<dbReference type="Pfam" id="PF00078">
    <property type="entry name" value="RVT_1"/>
    <property type="match status" value="1"/>
</dbReference>
<dbReference type="PANTHER" id="PTHR34047">
    <property type="entry name" value="NUCLEAR INTRON MATURASE 1, MITOCHONDRIAL-RELATED"/>
    <property type="match status" value="1"/>
</dbReference>
<dbReference type="InterPro" id="IPR043502">
    <property type="entry name" value="DNA/RNA_pol_sf"/>
</dbReference>
<organism evidence="3 4">
    <name type="scientific">Paraburkholderia humisilvae</name>
    <dbReference type="NCBI Taxonomy" id="627669"/>
    <lineage>
        <taxon>Bacteria</taxon>
        <taxon>Pseudomonadati</taxon>
        <taxon>Pseudomonadota</taxon>
        <taxon>Betaproteobacteria</taxon>
        <taxon>Burkholderiales</taxon>
        <taxon>Burkholderiaceae</taxon>
        <taxon>Paraburkholderia</taxon>
    </lineage>
</organism>
<keyword evidence="4" id="KW-1185">Reference proteome</keyword>
<dbReference type="PROSITE" id="PS50878">
    <property type="entry name" value="RT_POL"/>
    <property type="match status" value="1"/>
</dbReference>
<comment type="similarity">
    <text evidence="1">Belongs to the bacterial reverse transcriptase family.</text>
</comment>
<dbReference type="EMBL" id="CADIKH010000076">
    <property type="protein sequence ID" value="CAB3773495.1"/>
    <property type="molecule type" value="Genomic_DNA"/>
</dbReference>
<evidence type="ECO:0000256" key="1">
    <source>
        <dbReference type="ARBA" id="ARBA00034120"/>
    </source>
</evidence>
<feature type="domain" description="Reverse transcriptase" evidence="2">
    <location>
        <begin position="1"/>
        <end position="94"/>
    </location>
</feature>
<dbReference type="PANTHER" id="PTHR34047:SF8">
    <property type="entry name" value="PROTEIN YKFC"/>
    <property type="match status" value="1"/>
</dbReference>
<gene>
    <name evidence="3" type="ORF">LMG29542_07260</name>
</gene>
<name>A0A6J5F8C4_9BURK</name>
<evidence type="ECO:0000313" key="4">
    <source>
        <dbReference type="Proteomes" id="UP000494363"/>
    </source>
</evidence>
<evidence type="ECO:0000313" key="3">
    <source>
        <dbReference type="EMBL" id="CAB3773495.1"/>
    </source>
</evidence>
<evidence type="ECO:0000259" key="2">
    <source>
        <dbReference type="PROSITE" id="PS50878"/>
    </source>
</evidence>
<dbReference type="SUPFAM" id="SSF56672">
    <property type="entry name" value="DNA/RNA polymerases"/>
    <property type="match status" value="1"/>
</dbReference>
<dbReference type="InterPro" id="IPR051083">
    <property type="entry name" value="GrpII_Intron_Splice-Mob/Def"/>
</dbReference>
<dbReference type="Proteomes" id="UP000494363">
    <property type="component" value="Unassembled WGS sequence"/>
</dbReference>
<protein>
    <recommendedName>
        <fullName evidence="2">Reverse transcriptase domain-containing protein</fullName>
    </recommendedName>
</protein>
<sequence>MRFIEHRVADVRVVRLIKKWLHAGVLEDGRLRQSEVGTVQGGSISPLWSNIYLHYAFDLWVKQWRARHAEGDMIVVRYADDWVAGFQHLMLMAM</sequence>